<sequence>MIETTNFSVDEFDLDRSFYNKVIDHSLAKDNWPIVYILSDGTKKVAYVGETIDTISRMKMHFSHELKQKLTAIHLISSDQFNKSVTLDIESNLIKYMAADKQFTLLNGNLGIANHNYYQKNKYWDLFVELWNKLQKKGLAERSLSFIENLNLFKYSPYKSLSAEQNEGLLNILKSLAEDTHKNTLVEGGAGTGKSILAIFLFKLLTTSTEDLNFQEFGENEVEIISLVEKIKKEKPNFKMALVIPMSSFRKTLQNVFSQINGLSPQMVVGPSEIASQRYDLVVVDEAHRLRQRVNLGAYFGSFDQASKKLGLDSKKNNELDWILQQADRTVFFYDANQSIKPSDVPKESFDRLIASPATRKQKLHSQFRVRGGNDYVEYIDRLLNGRLVPGANKFKHPNYDLKLFYSLEQMVEKIKQKNKGEGLSRLIAGFSWPWVSNPKKRKKPEWEPYDIIEDGVYLRWNTTDKDWINTPGSEDEVGCIHTTQGYDLNYAGIIFGNEISYNPDNNEIIVHKEKYHDKNGKNTINDPQRLVDYVINIYKTMMLRGIKGTYIYVCDKDLRNYFSQFIPVIEQRQEAIIKVLPSAEVKRYVNSVPLYHLTALAGGFSDVQAVEYADWIELPAGITPSEDLFACRVVGNSMNKVIPDGAICLFNRNITGSRGGKTLLIELRDYTDPDTESAFTVKEYWSKKIVLEDGFFHTEIILKPNSRDPNYKNIVVTPDMAEDMKILGVYERVLDGDLSIN</sequence>
<dbReference type="InterPro" id="IPR036286">
    <property type="entry name" value="LexA/Signal_pep-like_sf"/>
</dbReference>
<dbReference type="Proteomes" id="UP000650081">
    <property type="component" value="Unassembled WGS sequence"/>
</dbReference>
<dbReference type="Gene3D" id="2.10.109.10">
    <property type="entry name" value="Umud Fragment, subunit A"/>
    <property type="match status" value="1"/>
</dbReference>
<dbReference type="InterPro" id="IPR000305">
    <property type="entry name" value="GIY-YIG_endonuc"/>
</dbReference>
<dbReference type="InterPro" id="IPR027417">
    <property type="entry name" value="P-loop_NTPase"/>
</dbReference>
<gene>
    <name evidence="2" type="ORF">H9S92_02045</name>
</gene>
<feature type="domain" description="GIY-YIG" evidence="1">
    <location>
        <begin position="31"/>
        <end position="105"/>
    </location>
</feature>
<dbReference type="RefSeq" id="WP_187465062.1">
    <property type="nucleotide sequence ID" value="NZ_JACSIT010000040.1"/>
</dbReference>
<evidence type="ECO:0000313" key="3">
    <source>
        <dbReference type="Proteomes" id="UP000650081"/>
    </source>
</evidence>
<name>A0A923T6W3_9BACT</name>
<dbReference type="PROSITE" id="PS50164">
    <property type="entry name" value="GIY_YIG"/>
    <property type="match status" value="1"/>
</dbReference>
<dbReference type="CDD" id="cd06529">
    <property type="entry name" value="S24_LexA-like"/>
    <property type="match status" value="1"/>
</dbReference>
<dbReference type="Pfam" id="PF00717">
    <property type="entry name" value="Peptidase_S24"/>
    <property type="match status" value="1"/>
</dbReference>
<dbReference type="AlphaFoldDB" id="A0A923T6W3"/>
<dbReference type="InterPro" id="IPR035901">
    <property type="entry name" value="GIY-YIG_endonuc_sf"/>
</dbReference>
<protein>
    <submittedName>
        <fullName evidence="2">DUF2075 domain-containing protein</fullName>
    </submittedName>
</protein>
<dbReference type="SUPFAM" id="SSF52540">
    <property type="entry name" value="P-loop containing nucleoside triphosphate hydrolases"/>
    <property type="match status" value="1"/>
</dbReference>
<dbReference type="CDD" id="cd10439">
    <property type="entry name" value="GIY-YIG_COG3410"/>
    <property type="match status" value="1"/>
</dbReference>
<dbReference type="SUPFAM" id="SSF51306">
    <property type="entry name" value="LexA/Signal peptidase"/>
    <property type="match status" value="1"/>
</dbReference>
<comment type="caution">
    <text evidence="2">The sequence shown here is derived from an EMBL/GenBank/DDBJ whole genome shotgun (WGS) entry which is preliminary data.</text>
</comment>
<proteinExistence type="predicted"/>
<reference evidence="2" key="1">
    <citation type="submission" date="2020-08" db="EMBL/GenBank/DDBJ databases">
        <title>Lewinella bacteria from marine environments.</title>
        <authorList>
            <person name="Zhong Y."/>
        </authorList>
    </citation>
    <scope>NUCLEOTIDE SEQUENCE</scope>
    <source>
        <strain evidence="2">KCTC 42187</strain>
    </source>
</reference>
<dbReference type="InterPro" id="IPR039418">
    <property type="entry name" value="LexA-like"/>
</dbReference>
<evidence type="ECO:0000313" key="2">
    <source>
        <dbReference type="EMBL" id="MBC6992934.1"/>
    </source>
</evidence>
<accession>A0A923T6W3</accession>
<dbReference type="Pfam" id="PF09848">
    <property type="entry name" value="SLFN-g3_helicase"/>
    <property type="match status" value="1"/>
</dbReference>
<organism evidence="2 3">
    <name type="scientific">Neolewinella lacunae</name>
    <dbReference type="NCBI Taxonomy" id="1517758"/>
    <lineage>
        <taxon>Bacteria</taxon>
        <taxon>Pseudomonadati</taxon>
        <taxon>Bacteroidota</taxon>
        <taxon>Saprospiria</taxon>
        <taxon>Saprospirales</taxon>
        <taxon>Lewinellaceae</taxon>
        <taxon>Neolewinella</taxon>
    </lineage>
</organism>
<dbReference type="EMBL" id="JACSIT010000040">
    <property type="protein sequence ID" value="MBC6992934.1"/>
    <property type="molecule type" value="Genomic_DNA"/>
</dbReference>
<dbReference type="SUPFAM" id="SSF82771">
    <property type="entry name" value="GIY-YIG endonuclease"/>
    <property type="match status" value="1"/>
</dbReference>
<dbReference type="Gene3D" id="3.40.50.300">
    <property type="entry name" value="P-loop containing nucleotide triphosphate hydrolases"/>
    <property type="match status" value="1"/>
</dbReference>
<dbReference type="InterPro" id="IPR015927">
    <property type="entry name" value="Peptidase_S24_S26A/B/C"/>
</dbReference>
<evidence type="ECO:0000259" key="1">
    <source>
        <dbReference type="PROSITE" id="PS50164"/>
    </source>
</evidence>
<dbReference type="InterPro" id="IPR018647">
    <property type="entry name" value="SLFN_3-like_DNA/RNA_helicase"/>
</dbReference>
<keyword evidence="3" id="KW-1185">Reference proteome</keyword>